<dbReference type="InterPro" id="IPR029068">
    <property type="entry name" value="Glyas_Bleomycin-R_OHBP_Dase"/>
</dbReference>
<protein>
    <submittedName>
        <fullName evidence="2">VOC family protein</fullName>
    </submittedName>
</protein>
<dbReference type="Gene3D" id="3.10.180.10">
    <property type="entry name" value="2,3-Dihydroxybiphenyl 1,2-Dioxygenase, domain 1"/>
    <property type="match status" value="1"/>
</dbReference>
<dbReference type="InterPro" id="IPR004360">
    <property type="entry name" value="Glyas_Fos-R_dOase_dom"/>
</dbReference>
<dbReference type="SUPFAM" id="SSF54593">
    <property type="entry name" value="Glyoxalase/Bleomycin resistance protein/Dihydroxybiphenyl dioxygenase"/>
    <property type="match status" value="1"/>
</dbReference>
<reference evidence="3" key="1">
    <citation type="journal article" date="2019" name="Int. J. Syst. Evol. Microbiol.">
        <title>The Global Catalogue of Microorganisms (GCM) 10K type strain sequencing project: providing services to taxonomists for standard genome sequencing and annotation.</title>
        <authorList>
            <consortium name="The Broad Institute Genomics Platform"/>
            <consortium name="The Broad Institute Genome Sequencing Center for Infectious Disease"/>
            <person name="Wu L."/>
            <person name="Ma J."/>
        </authorList>
    </citation>
    <scope>NUCLEOTIDE SEQUENCE [LARGE SCALE GENOMIC DNA]</scope>
    <source>
        <strain evidence="3">JCM 14901</strain>
    </source>
</reference>
<dbReference type="Proteomes" id="UP001499933">
    <property type="component" value="Unassembled WGS sequence"/>
</dbReference>
<organism evidence="2 3">
    <name type="scientific">Microbacterium deminutum</name>
    <dbReference type="NCBI Taxonomy" id="344164"/>
    <lineage>
        <taxon>Bacteria</taxon>
        <taxon>Bacillati</taxon>
        <taxon>Actinomycetota</taxon>
        <taxon>Actinomycetes</taxon>
        <taxon>Micrococcales</taxon>
        <taxon>Microbacteriaceae</taxon>
        <taxon>Microbacterium</taxon>
    </lineage>
</organism>
<evidence type="ECO:0000313" key="2">
    <source>
        <dbReference type="EMBL" id="GAA1971077.1"/>
    </source>
</evidence>
<dbReference type="InterPro" id="IPR037523">
    <property type="entry name" value="VOC_core"/>
</dbReference>
<dbReference type="Pfam" id="PF00903">
    <property type="entry name" value="Glyoxalase"/>
    <property type="match status" value="1"/>
</dbReference>
<gene>
    <name evidence="2" type="ORF">GCM10009776_37530</name>
</gene>
<evidence type="ECO:0000313" key="3">
    <source>
        <dbReference type="Proteomes" id="UP001499933"/>
    </source>
</evidence>
<evidence type="ECO:0000259" key="1">
    <source>
        <dbReference type="PROSITE" id="PS51819"/>
    </source>
</evidence>
<accession>A0ABP5CYJ0</accession>
<proteinExistence type="predicted"/>
<keyword evidence="3" id="KW-1185">Reference proteome</keyword>
<dbReference type="EMBL" id="BAAAOG010000016">
    <property type="protein sequence ID" value="GAA1971077.1"/>
    <property type="molecule type" value="Genomic_DNA"/>
</dbReference>
<dbReference type="RefSeq" id="WP_344097669.1">
    <property type="nucleotide sequence ID" value="NZ_BAAAOG010000016.1"/>
</dbReference>
<comment type="caution">
    <text evidence="2">The sequence shown here is derived from an EMBL/GenBank/DDBJ whole genome shotgun (WGS) entry which is preliminary data.</text>
</comment>
<feature type="domain" description="VOC" evidence="1">
    <location>
        <begin position="8"/>
        <end position="121"/>
    </location>
</feature>
<dbReference type="PROSITE" id="PS51819">
    <property type="entry name" value="VOC"/>
    <property type="match status" value="1"/>
</dbReference>
<sequence length="133" mass="14338">MDSTHITGVRTVSIPVDDQDDALRFYTGLGFAVLRDMPTPNGRWIELAPGRANVILTLEPAEPDIPRGAIGIRFTSDDVDAAHAAMIADGIDVDDIMRWPGVPAMFAFRDPDGNAFSITGESVQVERAEGPES</sequence>
<dbReference type="PANTHER" id="PTHR36437:SF2">
    <property type="entry name" value="GLYOXALASE_BLEOMYCIN RESISTANCE PROTEIN_DIOXYGENASE"/>
    <property type="match status" value="1"/>
</dbReference>
<dbReference type="PANTHER" id="PTHR36437">
    <property type="entry name" value="GLYOXALASE/BLEOMYCIN RESISTANCE PROTEIN/DIOXYGENASE"/>
    <property type="match status" value="1"/>
</dbReference>
<name>A0ABP5CYJ0_9MICO</name>